<dbReference type="OrthoDB" id="655030at2759"/>
<reference evidence="8 9" key="3">
    <citation type="journal article" date="2017" name="Mol. Plant Pathol.">
        <title>A gapless genome sequence of the fungus Botrytis cinerea.</title>
        <authorList>
            <person name="Van Kan J.A."/>
            <person name="Stassen J.H."/>
            <person name="Mosbach A."/>
            <person name="Van Der Lee T.A."/>
            <person name="Faino L."/>
            <person name="Farmer A.D."/>
            <person name="Papasotiriou D.G."/>
            <person name="Zhou S."/>
            <person name="Seidl M.F."/>
            <person name="Cottam E."/>
            <person name="Edel D."/>
            <person name="Hahn M."/>
            <person name="Schwartz D.C."/>
            <person name="Dietrich R.A."/>
            <person name="Widdison S."/>
            <person name="Scalliet G."/>
        </authorList>
    </citation>
    <scope>NUCLEOTIDE SEQUENCE [LARGE SCALE GENOMIC DNA]</scope>
    <source>
        <strain evidence="8 9">B05.10</strain>
    </source>
</reference>
<dbReference type="InterPro" id="IPR002938">
    <property type="entry name" value="FAD-bd"/>
</dbReference>
<dbReference type="SUPFAM" id="SSF51905">
    <property type="entry name" value="FAD/NAD(P)-binding domain"/>
    <property type="match status" value="1"/>
</dbReference>
<reference evidence="8 9" key="1">
    <citation type="journal article" date="2011" name="PLoS Genet.">
        <title>Genomic analysis of the necrotrophic fungal pathogens Sclerotinia sclerotiorum and Botrytis cinerea.</title>
        <authorList>
            <person name="Amselem J."/>
            <person name="Cuomo C.A."/>
            <person name="van Kan J.A."/>
            <person name="Viaud M."/>
            <person name="Benito E.P."/>
            <person name="Couloux A."/>
            <person name="Coutinho P.M."/>
            <person name="de Vries R.P."/>
            <person name="Dyer P.S."/>
            <person name="Fillinger S."/>
            <person name="Fournier E."/>
            <person name="Gout L."/>
            <person name="Hahn M."/>
            <person name="Kohn L."/>
            <person name="Lapalu N."/>
            <person name="Plummer K.M."/>
            <person name="Pradier J.M."/>
            <person name="Quevillon E."/>
            <person name="Sharon A."/>
            <person name="Simon A."/>
            <person name="ten Have A."/>
            <person name="Tudzynski B."/>
            <person name="Tudzynski P."/>
            <person name="Wincker P."/>
            <person name="Andrew M."/>
            <person name="Anthouard V."/>
            <person name="Beever R.E."/>
            <person name="Beffa R."/>
            <person name="Benoit I."/>
            <person name="Bouzid O."/>
            <person name="Brault B."/>
            <person name="Chen Z."/>
            <person name="Choquer M."/>
            <person name="Collemare J."/>
            <person name="Cotton P."/>
            <person name="Danchin E.G."/>
            <person name="Da Silva C."/>
            <person name="Gautier A."/>
            <person name="Giraud C."/>
            <person name="Giraud T."/>
            <person name="Gonzalez C."/>
            <person name="Grossetete S."/>
            <person name="Guldener U."/>
            <person name="Henrissat B."/>
            <person name="Howlett B.J."/>
            <person name="Kodira C."/>
            <person name="Kretschmer M."/>
            <person name="Lappartient A."/>
            <person name="Leroch M."/>
            <person name="Levis C."/>
            <person name="Mauceli E."/>
            <person name="Neuveglise C."/>
            <person name="Oeser B."/>
            <person name="Pearson M."/>
            <person name="Poulain J."/>
            <person name="Poussereau N."/>
            <person name="Quesneville H."/>
            <person name="Rascle C."/>
            <person name="Schumacher J."/>
            <person name="Segurens B."/>
            <person name="Sexton A."/>
            <person name="Silva E."/>
            <person name="Sirven C."/>
            <person name="Soanes D.M."/>
            <person name="Talbot N.J."/>
            <person name="Templeton M."/>
            <person name="Yandava C."/>
            <person name="Yarden O."/>
            <person name="Zeng Q."/>
            <person name="Rollins J.A."/>
            <person name="Lebrun M.H."/>
            <person name="Dickman M."/>
        </authorList>
    </citation>
    <scope>NUCLEOTIDE SEQUENCE [LARGE SCALE GENOMIC DNA]</scope>
    <source>
        <strain evidence="8 9">B05.10</strain>
    </source>
</reference>
<keyword evidence="9" id="KW-1185">Reference proteome</keyword>
<keyword evidence="5" id="KW-0503">Monooxygenase</keyword>
<evidence type="ECO:0000313" key="9">
    <source>
        <dbReference type="Proteomes" id="UP000001798"/>
    </source>
</evidence>
<dbReference type="RefSeq" id="XP_024550342.1">
    <property type="nucleotide sequence ID" value="XM_024694552.1"/>
</dbReference>
<sequence length="407" mass="44402">MSQPKVLIAGAGLGGLCLAQGLKKAGIDFHVYERDHASDYRLQGYRIRIHSEGTDALQQCLPRDIYQLFEDTCAETRLGPGAQADPQTGEILPPQPQQQGKGPPPMFRNARTVDRRVLRDVLLTGLQNHVSFGKEFSHYTTNSIDSITITFSDHTSATGTLLVGADGVHSRVRKQFLPSHVPLDTGGRIIYGKTPLSPDLTATFPSAMLKGMSIIRDPDGPIPSITLLEPITFNPPTTTTSSSDPHPHPDPVTLSTPYIYWVTTTQEIDLAPLALSTSSPHTLSLSLTTHFHPTLHPLFHQQTPTLTSLLPISTHPSPLPSWPSTPTITLLGDAAHAMPPTGASGCVTALRDAGNLVRLLEERGAKDGIEMYEEEMREYGSATIERSLEAAVKMFGFKAREEWRNVE</sequence>
<dbReference type="GO" id="GO:0004497">
    <property type="term" value="F:monooxygenase activity"/>
    <property type="evidence" value="ECO:0007669"/>
    <property type="project" value="UniProtKB-KW"/>
</dbReference>
<accession>A0A384JQ78</accession>
<name>A0A384JQ78_BOTFB</name>
<evidence type="ECO:0000256" key="2">
    <source>
        <dbReference type="ARBA" id="ARBA00022630"/>
    </source>
</evidence>
<evidence type="ECO:0000256" key="1">
    <source>
        <dbReference type="ARBA" id="ARBA00001974"/>
    </source>
</evidence>
<keyword evidence="3" id="KW-0274">FAD</keyword>
<protein>
    <recommendedName>
        <fullName evidence="7">FAD-binding domain-containing protein</fullName>
    </recommendedName>
</protein>
<gene>
    <name evidence="8" type="ORF">BCIN_08g03040</name>
</gene>
<dbReference type="GeneID" id="36394401"/>
<evidence type="ECO:0000256" key="4">
    <source>
        <dbReference type="ARBA" id="ARBA00023002"/>
    </source>
</evidence>
<dbReference type="InterPro" id="IPR036188">
    <property type="entry name" value="FAD/NAD-bd_sf"/>
</dbReference>
<evidence type="ECO:0000313" key="8">
    <source>
        <dbReference type="EMBL" id="ATZ52651.1"/>
    </source>
</evidence>
<dbReference type="Pfam" id="PF01494">
    <property type="entry name" value="FAD_binding_3"/>
    <property type="match status" value="1"/>
</dbReference>
<dbReference type="GO" id="GO:0071949">
    <property type="term" value="F:FAD binding"/>
    <property type="evidence" value="ECO:0007669"/>
    <property type="project" value="InterPro"/>
</dbReference>
<proteinExistence type="predicted"/>
<feature type="region of interest" description="Disordered" evidence="6">
    <location>
        <begin position="77"/>
        <end position="108"/>
    </location>
</feature>
<evidence type="ECO:0000256" key="3">
    <source>
        <dbReference type="ARBA" id="ARBA00022827"/>
    </source>
</evidence>
<keyword evidence="4" id="KW-0560">Oxidoreductase</keyword>
<dbReference type="PRINTS" id="PR00420">
    <property type="entry name" value="RNGMNOXGNASE"/>
</dbReference>
<dbReference type="Gene3D" id="3.50.50.60">
    <property type="entry name" value="FAD/NAD(P)-binding domain"/>
    <property type="match status" value="1"/>
</dbReference>
<evidence type="ECO:0000256" key="6">
    <source>
        <dbReference type="SAM" id="MobiDB-lite"/>
    </source>
</evidence>
<dbReference type="VEuPathDB" id="FungiDB:Bcin08g03040"/>
<keyword evidence="2" id="KW-0285">Flavoprotein</keyword>
<dbReference type="Proteomes" id="UP000001798">
    <property type="component" value="Chromosome 8"/>
</dbReference>
<feature type="domain" description="FAD-binding" evidence="7">
    <location>
        <begin position="329"/>
        <end position="386"/>
    </location>
</feature>
<organism evidence="8 9">
    <name type="scientific">Botryotinia fuckeliana (strain B05.10)</name>
    <name type="common">Noble rot fungus</name>
    <name type="synonym">Botrytis cinerea</name>
    <dbReference type="NCBI Taxonomy" id="332648"/>
    <lineage>
        <taxon>Eukaryota</taxon>
        <taxon>Fungi</taxon>
        <taxon>Dikarya</taxon>
        <taxon>Ascomycota</taxon>
        <taxon>Pezizomycotina</taxon>
        <taxon>Leotiomycetes</taxon>
        <taxon>Helotiales</taxon>
        <taxon>Sclerotiniaceae</taxon>
        <taxon>Botrytis</taxon>
    </lineage>
</organism>
<evidence type="ECO:0000256" key="5">
    <source>
        <dbReference type="ARBA" id="ARBA00023033"/>
    </source>
</evidence>
<evidence type="ECO:0000259" key="7">
    <source>
        <dbReference type="Pfam" id="PF01494"/>
    </source>
</evidence>
<reference evidence="8 9" key="2">
    <citation type="journal article" date="2012" name="Eukaryot. Cell">
        <title>Genome update of Botrytis cinerea strains B05.10 and T4.</title>
        <authorList>
            <person name="Staats M."/>
            <person name="van Kan J.A."/>
        </authorList>
    </citation>
    <scope>NUCLEOTIDE SEQUENCE [LARGE SCALE GENOMIC DNA]</scope>
    <source>
        <strain evidence="8 9">B05.10</strain>
    </source>
</reference>
<dbReference type="KEGG" id="bfu:BCIN_08g03040"/>
<dbReference type="AlphaFoldDB" id="A0A384JQ78"/>
<dbReference type="EMBL" id="CP009812">
    <property type="protein sequence ID" value="ATZ52651.1"/>
    <property type="molecule type" value="Genomic_DNA"/>
</dbReference>
<dbReference type="PANTHER" id="PTHR47178">
    <property type="entry name" value="MONOOXYGENASE, FAD-BINDING"/>
    <property type="match status" value="1"/>
</dbReference>
<dbReference type="PANTHER" id="PTHR47178:SF5">
    <property type="entry name" value="FAD-BINDING DOMAIN-CONTAINING PROTEIN"/>
    <property type="match status" value="1"/>
</dbReference>
<comment type="cofactor">
    <cofactor evidence="1">
        <name>FAD</name>
        <dbReference type="ChEBI" id="CHEBI:57692"/>
    </cofactor>
</comment>